<name>A0AB72ZPR0_YERPE</name>
<dbReference type="AlphaFoldDB" id="A0AB72ZPR0"/>
<accession>A0AB72ZPR0</accession>
<proteinExistence type="predicted"/>
<dbReference type="EMBL" id="AKRT01000110">
    <property type="protein sequence ID" value="EIR23663.1"/>
    <property type="molecule type" value="Genomic_DNA"/>
</dbReference>
<comment type="caution">
    <text evidence="1">The sequence shown here is derived from an EMBL/GenBank/DDBJ whole genome shotgun (WGS) entry which is preliminary data.</text>
</comment>
<protein>
    <submittedName>
        <fullName evidence="1">Uncharacterized protein</fullName>
    </submittedName>
</protein>
<dbReference type="Proteomes" id="UP000003231">
    <property type="component" value="Unassembled WGS sequence"/>
</dbReference>
<gene>
    <name evidence="1" type="ORF">YPPY08_0848</name>
</gene>
<sequence>MSVGETANNYIWGLFLSPLPAIAAYCGELPPHLSAIKPLGVSFFSG</sequence>
<organism evidence="1 2">
    <name type="scientific">Yersinia pestis PY-08</name>
    <dbReference type="NCBI Taxonomy" id="992134"/>
    <lineage>
        <taxon>Bacteria</taxon>
        <taxon>Pseudomonadati</taxon>
        <taxon>Pseudomonadota</taxon>
        <taxon>Gammaproteobacteria</taxon>
        <taxon>Enterobacterales</taxon>
        <taxon>Yersiniaceae</taxon>
        <taxon>Yersinia</taxon>
    </lineage>
</organism>
<reference evidence="1 2" key="1">
    <citation type="submission" date="2012-05" db="EMBL/GenBank/DDBJ databases">
        <title>Genome sequence of Yersinia Pestis PY-08.</title>
        <authorList>
            <person name="Santana-Cruz I."/>
            <person name="Sengamalay N."/>
            <person name="McCracken C."/>
            <person name="Daugherty S.C."/>
            <person name="Maroo A."/>
            <person name="Vara P.G."/>
            <person name="Tallon L.J."/>
            <person name="Sadzewicz L."/>
            <person name="Vinetz J.M."/>
            <person name="Cespedes Zambrano M.J."/>
            <person name="Fraser-Liggett C.M."/>
            <person name="Tettelin H."/>
        </authorList>
    </citation>
    <scope>NUCLEOTIDE SEQUENCE [LARGE SCALE GENOMIC DNA]</scope>
    <source>
        <strain evidence="1 2">PY-08</strain>
    </source>
</reference>
<evidence type="ECO:0000313" key="1">
    <source>
        <dbReference type="EMBL" id="EIR23663.1"/>
    </source>
</evidence>
<evidence type="ECO:0000313" key="2">
    <source>
        <dbReference type="Proteomes" id="UP000003231"/>
    </source>
</evidence>